<accession>A0A4V2ERW3</accession>
<dbReference type="EMBL" id="SGWQ01000009">
    <property type="protein sequence ID" value="RZS34267.1"/>
    <property type="molecule type" value="Genomic_DNA"/>
</dbReference>
<dbReference type="Gene3D" id="1.10.357.10">
    <property type="entry name" value="Tetracycline Repressor, domain 2"/>
    <property type="match status" value="1"/>
</dbReference>
<reference evidence="6 7" key="1">
    <citation type="submission" date="2019-02" db="EMBL/GenBank/DDBJ databases">
        <title>Genomic Encyclopedia of Type Strains, Phase IV (KMG-IV): sequencing the most valuable type-strain genomes for metagenomic binning, comparative biology and taxonomic classification.</title>
        <authorList>
            <person name="Goeker M."/>
        </authorList>
    </citation>
    <scope>NUCLEOTIDE SEQUENCE [LARGE SCALE GENOMIC DNA]</scope>
    <source>
        <strain evidence="6 7">DSM 101727</strain>
    </source>
</reference>
<evidence type="ECO:0000256" key="2">
    <source>
        <dbReference type="ARBA" id="ARBA00023125"/>
    </source>
</evidence>
<sequence>MTQIPARTHRTQRERSDATRELLLDATVDCLVELGYAGTSINEICRRAGVSRGAQQHHFASKAELMAQAVEHLVVKLTEQSGEVRGSAATKVNKTVDELWEKLSGTLFTAALELWVAARTDDELRAAMEPMDRMLGRSTLAGYREITDGVMKPGSVDTVYWMTINLIRGLALDAMIGGDPRRHATLLNEWKRIVKTIYLA</sequence>
<keyword evidence="2 4" id="KW-0238">DNA-binding</keyword>
<comment type="caution">
    <text evidence="6">The sequence shown here is derived from an EMBL/GenBank/DDBJ whole genome shotgun (WGS) entry which is preliminary data.</text>
</comment>
<organism evidence="6 7">
    <name type="scientific">Herbihabitans rhizosphaerae</name>
    <dbReference type="NCBI Taxonomy" id="1872711"/>
    <lineage>
        <taxon>Bacteria</taxon>
        <taxon>Bacillati</taxon>
        <taxon>Actinomycetota</taxon>
        <taxon>Actinomycetes</taxon>
        <taxon>Pseudonocardiales</taxon>
        <taxon>Pseudonocardiaceae</taxon>
        <taxon>Herbihabitans</taxon>
    </lineage>
</organism>
<proteinExistence type="predicted"/>
<keyword evidence="7" id="KW-1185">Reference proteome</keyword>
<evidence type="ECO:0000256" key="4">
    <source>
        <dbReference type="PROSITE-ProRule" id="PRU00335"/>
    </source>
</evidence>
<dbReference type="InterPro" id="IPR050109">
    <property type="entry name" value="HTH-type_TetR-like_transc_reg"/>
</dbReference>
<dbReference type="GO" id="GO:0003700">
    <property type="term" value="F:DNA-binding transcription factor activity"/>
    <property type="evidence" value="ECO:0007669"/>
    <property type="project" value="TreeGrafter"/>
</dbReference>
<dbReference type="PROSITE" id="PS50977">
    <property type="entry name" value="HTH_TETR_2"/>
    <property type="match status" value="1"/>
</dbReference>
<keyword evidence="1" id="KW-0805">Transcription regulation</keyword>
<dbReference type="PANTHER" id="PTHR30055">
    <property type="entry name" value="HTH-TYPE TRANSCRIPTIONAL REGULATOR RUTR"/>
    <property type="match status" value="1"/>
</dbReference>
<dbReference type="GO" id="GO:0000976">
    <property type="term" value="F:transcription cis-regulatory region binding"/>
    <property type="evidence" value="ECO:0007669"/>
    <property type="project" value="TreeGrafter"/>
</dbReference>
<gene>
    <name evidence="6" type="ORF">EV193_10954</name>
</gene>
<dbReference type="PRINTS" id="PR00455">
    <property type="entry name" value="HTHTETR"/>
</dbReference>
<dbReference type="AlphaFoldDB" id="A0A4V2ERW3"/>
<keyword evidence="3" id="KW-0804">Transcription</keyword>
<name>A0A4V2ERW3_9PSEU</name>
<evidence type="ECO:0000259" key="5">
    <source>
        <dbReference type="PROSITE" id="PS50977"/>
    </source>
</evidence>
<feature type="DNA-binding region" description="H-T-H motif" evidence="4">
    <location>
        <begin position="40"/>
        <end position="59"/>
    </location>
</feature>
<dbReference type="Proteomes" id="UP000294257">
    <property type="component" value="Unassembled WGS sequence"/>
</dbReference>
<evidence type="ECO:0000313" key="7">
    <source>
        <dbReference type="Proteomes" id="UP000294257"/>
    </source>
</evidence>
<dbReference type="Pfam" id="PF00440">
    <property type="entry name" value="TetR_N"/>
    <property type="match status" value="1"/>
</dbReference>
<dbReference type="PANTHER" id="PTHR30055:SF234">
    <property type="entry name" value="HTH-TYPE TRANSCRIPTIONAL REGULATOR BETI"/>
    <property type="match status" value="1"/>
</dbReference>
<dbReference type="InterPro" id="IPR009057">
    <property type="entry name" value="Homeodomain-like_sf"/>
</dbReference>
<dbReference type="RefSeq" id="WP_423202216.1">
    <property type="nucleotide sequence ID" value="NZ_SGWQ01000009.1"/>
</dbReference>
<evidence type="ECO:0000313" key="6">
    <source>
        <dbReference type="EMBL" id="RZS34267.1"/>
    </source>
</evidence>
<evidence type="ECO:0000256" key="1">
    <source>
        <dbReference type="ARBA" id="ARBA00023015"/>
    </source>
</evidence>
<feature type="domain" description="HTH tetR-type" evidence="5">
    <location>
        <begin position="17"/>
        <end position="77"/>
    </location>
</feature>
<protein>
    <submittedName>
        <fullName evidence="6">TetR family transcriptional regulator</fullName>
    </submittedName>
</protein>
<dbReference type="InterPro" id="IPR001647">
    <property type="entry name" value="HTH_TetR"/>
</dbReference>
<dbReference type="SUPFAM" id="SSF46689">
    <property type="entry name" value="Homeodomain-like"/>
    <property type="match status" value="1"/>
</dbReference>
<evidence type="ECO:0000256" key="3">
    <source>
        <dbReference type="ARBA" id="ARBA00023163"/>
    </source>
</evidence>